<reference evidence="2 3" key="1">
    <citation type="submission" date="2017-11" db="EMBL/GenBank/DDBJ databases">
        <title>Draft Genome Sequence of Methylobacter psychrotolerans Sph1T, an Obligate Methanotroph from Low-Temperature Environments.</title>
        <authorList>
            <person name="Oshkin I.Y."/>
            <person name="Miroshnikov K."/>
            <person name="Belova S.E."/>
            <person name="Korzhenkov A."/>
            <person name="Toshchakov S.V."/>
            <person name="Dedysh S.N."/>
        </authorList>
    </citation>
    <scope>NUCLEOTIDE SEQUENCE [LARGE SCALE GENOMIC DNA]</scope>
    <source>
        <strain evidence="2 3">Sph1</strain>
    </source>
</reference>
<evidence type="ECO:0000313" key="3">
    <source>
        <dbReference type="Proteomes" id="UP000237423"/>
    </source>
</evidence>
<organism evidence="2 3">
    <name type="scientific">Methylovulum psychrotolerans</name>
    <dbReference type="NCBI Taxonomy" id="1704499"/>
    <lineage>
        <taxon>Bacteria</taxon>
        <taxon>Pseudomonadati</taxon>
        <taxon>Pseudomonadota</taxon>
        <taxon>Gammaproteobacteria</taxon>
        <taxon>Methylococcales</taxon>
        <taxon>Methylococcaceae</taxon>
        <taxon>Methylovulum</taxon>
    </lineage>
</organism>
<comment type="caution">
    <text evidence="2">The sequence shown here is derived from an EMBL/GenBank/DDBJ whole genome shotgun (WGS) entry which is preliminary data.</text>
</comment>
<dbReference type="InterPro" id="IPR027383">
    <property type="entry name" value="Znf_put"/>
</dbReference>
<dbReference type="Pfam" id="PF13490">
    <property type="entry name" value="zf-HC2"/>
    <property type="match status" value="1"/>
</dbReference>
<name>A0A2S5CID7_9GAMM</name>
<sequence length="81" mass="9574">MMPSCKQMTQLLSDSLETRLPWPKRSAMRLHLLICATCRRYRRHLLFMQKIITDHNPRLTALSDTAKQRIKDNLAQLKDKP</sequence>
<proteinExistence type="predicted"/>
<accession>A0A2S5CID7</accession>
<protein>
    <recommendedName>
        <fullName evidence="1">Putative zinc-finger domain-containing protein</fullName>
    </recommendedName>
</protein>
<evidence type="ECO:0000259" key="1">
    <source>
        <dbReference type="Pfam" id="PF13490"/>
    </source>
</evidence>
<gene>
    <name evidence="2" type="ORF">AADEFJLK_03767</name>
</gene>
<dbReference type="Proteomes" id="UP000237423">
    <property type="component" value="Unassembled WGS sequence"/>
</dbReference>
<dbReference type="EMBL" id="PGFZ01000010">
    <property type="protein sequence ID" value="POZ50571.1"/>
    <property type="molecule type" value="Genomic_DNA"/>
</dbReference>
<dbReference type="AlphaFoldDB" id="A0A2S5CID7"/>
<feature type="domain" description="Putative zinc-finger" evidence="1">
    <location>
        <begin position="5"/>
        <end position="39"/>
    </location>
</feature>
<evidence type="ECO:0000313" key="2">
    <source>
        <dbReference type="EMBL" id="POZ50571.1"/>
    </source>
</evidence>